<dbReference type="Proteomes" id="UP000310158">
    <property type="component" value="Unassembled WGS sequence"/>
</dbReference>
<accession>A0A4S4M4F0</accession>
<dbReference type="OrthoDB" id="2745134at2759"/>
<feature type="transmembrane region" description="Helical" evidence="1">
    <location>
        <begin position="129"/>
        <end position="151"/>
    </location>
</feature>
<protein>
    <recommendedName>
        <fullName evidence="2">DUF6533 domain-containing protein</fullName>
    </recommendedName>
</protein>
<feature type="domain" description="DUF6533" evidence="2">
    <location>
        <begin position="35"/>
        <end position="75"/>
    </location>
</feature>
<comment type="caution">
    <text evidence="3">The sequence shown here is derived from an EMBL/GenBank/DDBJ whole genome shotgun (WGS) entry which is preliminary data.</text>
</comment>
<feature type="transmembrane region" description="Helical" evidence="1">
    <location>
        <begin position="61"/>
        <end position="85"/>
    </location>
</feature>
<dbReference type="AlphaFoldDB" id="A0A4S4M4F0"/>
<dbReference type="EMBL" id="SGPL01000031">
    <property type="protein sequence ID" value="THH20022.1"/>
    <property type="molecule type" value="Genomic_DNA"/>
</dbReference>
<reference evidence="3 4" key="1">
    <citation type="submission" date="2019-02" db="EMBL/GenBank/DDBJ databases">
        <title>Genome sequencing of the rare red list fungi Bondarzewia mesenterica.</title>
        <authorList>
            <person name="Buettner E."/>
            <person name="Kellner H."/>
        </authorList>
    </citation>
    <scope>NUCLEOTIDE SEQUENCE [LARGE SCALE GENOMIC DNA]</scope>
    <source>
        <strain evidence="3 4">DSM 108281</strain>
    </source>
</reference>
<keyword evidence="4" id="KW-1185">Reference proteome</keyword>
<dbReference type="InterPro" id="IPR045340">
    <property type="entry name" value="DUF6533"/>
</dbReference>
<evidence type="ECO:0000313" key="3">
    <source>
        <dbReference type="EMBL" id="THH20022.1"/>
    </source>
</evidence>
<name>A0A4S4M4F0_9AGAM</name>
<feature type="transmembrane region" description="Helical" evidence="1">
    <location>
        <begin position="207"/>
        <end position="227"/>
    </location>
</feature>
<dbReference type="Pfam" id="PF20151">
    <property type="entry name" value="DUF6533"/>
    <property type="match status" value="1"/>
</dbReference>
<evidence type="ECO:0000259" key="2">
    <source>
        <dbReference type="Pfam" id="PF20151"/>
    </source>
</evidence>
<sequence>MSDGFVDDDGVLTPATEELLRDILAAKVRTFMHPALSMLLYDHLCTFSEEIRCVWKKKKTFILYIFIFIRYYAPLAMTVVAYGYFSTAMTRDKYIQPSFSASVYSRPTSIPPILPPLIRIGLPHRCAKWVLFLPLGTIIPLTFFSGILMVLSGELSTMYLFFELSFDTLIFILSMSRTIYIYYKHQGTGAINGHGSSLMTNLMRDGIFYFAVIFSMNIIWILMIMYAPVGARAVAALVTTTMICRITLNLRTTVYGPANVFEKTENDIPLSPLRTHRTDRVVNVSHSMSLSRMTGMPSRYLRVDSDAERWREVLRSPYEANFEEEPNQV</sequence>
<evidence type="ECO:0000256" key="1">
    <source>
        <dbReference type="SAM" id="Phobius"/>
    </source>
</evidence>
<gene>
    <name evidence="3" type="ORF">EW146_g1256</name>
</gene>
<organism evidence="3 4">
    <name type="scientific">Bondarzewia mesenterica</name>
    <dbReference type="NCBI Taxonomy" id="1095465"/>
    <lineage>
        <taxon>Eukaryota</taxon>
        <taxon>Fungi</taxon>
        <taxon>Dikarya</taxon>
        <taxon>Basidiomycota</taxon>
        <taxon>Agaricomycotina</taxon>
        <taxon>Agaricomycetes</taxon>
        <taxon>Russulales</taxon>
        <taxon>Bondarzewiaceae</taxon>
        <taxon>Bondarzewia</taxon>
    </lineage>
</organism>
<keyword evidence="1" id="KW-0812">Transmembrane</keyword>
<evidence type="ECO:0000313" key="4">
    <source>
        <dbReference type="Proteomes" id="UP000310158"/>
    </source>
</evidence>
<keyword evidence="1" id="KW-1133">Transmembrane helix</keyword>
<proteinExistence type="predicted"/>
<keyword evidence="1" id="KW-0472">Membrane</keyword>
<feature type="transmembrane region" description="Helical" evidence="1">
    <location>
        <begin position="158"/>
        <end position="183"/>
    </location>
</feature>